<sequence>MGKIHSYETILFAHTKFAYAESADGRINYVRLGDKQKTHAANDATRGYISAVKGIASSETRIIGGLSLAIALAIASMVFSGISVFVMELVFSAFKIPYSAADAVLAVVDLFSSLNKVDKYFDQI</sequence>
<keyword evidence="1" id="KW-0812">Transmembrane</keyword>
<proteinExistence type="predicted"/>
<protein>
    <submittedName>
        <fullName evidence="2">Uncharacterized protein</fullName>
    </submittedName>
</protein>
<accession>A0A2A5RHX4</accession>
<reference evidence="2 3" key="1">
    <citation type="submission" date="2014-12" db="EMBL/GenBank/DDBJ databases">
        <title>Draft genome sequences of 10 type strains of Lactococcus.</title>
        <authorList>
            <person name="Sun Z."/>
            <person name="Zhong Z."/>
            <person name="Liu W."/>
            <person name="Zhang W."/>
            <person name="Zhang H."/>
        </authorList>
    </citation>
    <scope>NUCLEOTIDE SEQUENCE [LARGE SCALE GENOMIC DNA]</scope>
    <source>
        <strain evidence="2 3">JCM 16395</strain>
    </source>
</reference>
<keyword evidence="1" id="KW-1133">Transmembrane helix</keyword>
<evidence type="ECO:0000313" key="2">
    <source>
        <dbReference type="EMBL" id="PCR98710.1"/>
    </source>
</evidence>
<gene>
    <name evidence="2" type="ORF">RT41_GL000946</name>
</gene>
<keyword evidence="3" id="KW-1185">Reference proteome</keyword>
<name>A0A2A5RHX4_9LACT</name>
<dbReference type="AlphaFoldDB" id="A0A2A5RHX4"/>
<dbReference type="Proteomes" id="UP000218181">
    <property type="component" value="Unassembled WGS sequence"/>
</dbReference>
<evidence type="ECO:0000313" key="3">
    <source>
        <dbReference type="Proteomes" id="UP000218181"/>
    </source>
</evidence>
<organism evidence="2 3">
    <name type="scientific">Lactococcus fujiensis JCM 16395</name>
    <dbReference type="NCBI Taxonomy" id="1291764"/>
    <lineage>
        <taxon>Bacteria</taxon>
        <taxon>Bacillati</taxon>
        <taxon>Bacillota</taxon>
        <taxon>Bacilli</taxon>
        <taxon>Lactobacillales</taxon>
        <taxon>Streptococcaceae</taxon>
        <taxon>Lactococcus</taxon>
    </lineage>
</organism>
<keyword evidence="1" id="KW-0472">Membrane</keyword>
<dbReference type="EMBL" id="JXJU01000029">
    <property type="protein sequence ID" value="PCR98710.1"/>
    <property type="molecule type" value="Genomic_DNA"/>
</dbReference>
<comment type="caution">
    <text evidence="2">The sequence shown here is derived from an EMBL/GenBank/DDBJ whole genome shotgun (WGS) entry which is preliminary data.</text>
</comment>
<evidence type="ECO:0000256" key="1">
    <source>
        <dbReference type="SAM" id="Phobius"/>
    </source>
</evidence>
<feature type="transmembrane region" description="Helical" evidence="1">
    <location>
        <begin position="62"/>
        <end position="86"/>
    </location>
</feature>